<reference evidence="1" key="1">
    <citation type="submission" date="2020-10" db="EMBL/GenBank/DDBJ databases">
        <authorList>
            <person name="Castelo-Branco R."/>
            <person name="Eusebio N."/>
            <person name="Adriana R."/>
            <person name="Vieira A."/>
            <person name="Brugerolle De Fraissinette N."/>
            <person name="Rezende De Castro R."/>
            <person name="Schneider M.P."/>
            <person name="Vasconcelos V."/>
            <person name="Leao P.N."/>
        </authorList>
    </citation>
    <scope>NUCLEOTIDE SEQUENCE</scope>
    <source>
        <strain evidence="1">LEGE 04289</strain>
    </source>
</reference>
<name>A0ACC5Q1S9_DOLFA</name>
<evidence type="ECO:0000313" key="1">
    <source>
        <dbReference type="EMBL" id="MBE9217720.1"/>
    </source>
</evidence>
<sequence length="106" mass="12167">MGKTLKEKLEQLPLERQQKIAEESNFLIAEEMTRQQLRLALKLTQEQMSKLLQIDQGNVSQIEQNTDLMLSILRKYITDLGGDLKLVVEFPNRPQVTLSGISEIDI</sequence>
<keyword evidence="2" id="KW-1185">Reference proteome</keyword>
<proteinExistence type="predicted"/>
<protein>
    <submittedName>
        <fullName evidence="1">XRE family transcriptional regulator</fullName>
    </submittedName>
</protein>
<dbReference type="Proteomes" id="UP000597867">
    <property type="component" value="Unassembled WGS sequence"/>
</dbReference>
<gene>
    <name evidence="1" type="ORF">IQ222_02670</name>
</gene>
<comment type="caution">
    <text evidence="1">The sequence shown here is derived from an EMBL/GenBank/DDBJ whole genome shotgun (WGS) entry which is preliminary data.</text>
</comment>
<organism evidence="1 2">
    <name type="scientific">Dolichospermum flos-aquae LEGE 04289</name>
    <dbReference type="NCBI Taxonomy" id="1828708"/>
    <lineage>
        <taxon>Bacteria</taxon>
        <taxon>Bacillati</taxon>
        <taxon>Cyanobacteriota</taxon>
        <taxon>Cyanophyceae</taxon>
        <taxon>Nostocales</taxon>
        <taxon>Aphanizomenonaceae</taxon>
        <taxon>Dolichospermum</taxon>
    </lineage>
</organism>
<dbReference type="EMBL" id="JADEWF010000005">
    <property type="protein sequence ID" value="MBE9217720.1"/>
    <property type="molecule type" value="Genomic_DNA"/>
</dbReference>
<accession>A0ACC5Q1S9</accession>
<evidence type="ECO:0000313" key="2">
    <source>
        <dbReference type="Proteomes" id="UP000597867"/>
    </source>
</evidence>